<organism evidence="1 2">
    <name type="scientific">Rhododendron molle</name>
    <name type="common">Chinese azalea</name>
    <name type="synonym">Azalea mollis</name>
    <dbReference type="NCBI Taxonomy" id="49168"/>
    <lineage>
        <taxon>Eukaryota</taxon>
        <taxon>Viridiplantae</taxon>
        <taxon>Streptophyta</taxon>
        <taxon>Embryophyta</taxon>
        <taxon>Tracheophyta</taxon>
        <taxon>Spermatophyta</taxon>
        <taxon>Magnoliopsida</taxon>
        <taxon>eudicotyledons</taxon>
        <taxon>Gunneridae</taxon>
        <taxon>Pentapetalae</taxon>
        <taxon>asterids</taxon>
        <taxon>Ericales</taxon>
        <taxon>Ericaceae</taxon>
        <taxon>Ericoideae</taxon>
        <taxon>Rhodoreae</taxon>
        <taxon>Rhododendron</taxon>
    </lineage>
</organism>
<reference evidence="1" key="1">
    <citation type="submission" date="2022-02" db="EMBL/GenBank/DDBJ databases">
        <title>Plant Genome Project.</title>
        <authorList>
            <person name="Zhang R.-G."/>
        </authorList>
    </citation>
    <scope>NUCLEOTIDE SEQUENCE</scope>
    <source>
        <strain evidence="1">AT1</strain>
    </source>
</reference>
<accession>A0ACC0PCN7</accession>
<evidence type="ECO:0000313" key="2">
    <source>
        <dbReference type="Proteomes" id="UP001062846"/>
    </source>
</evidence>
<comment type="caution">
    <text evidence="1">The sequence shown here is derived from an EMBL/GenBank/DDBJ whole genome shotgun (WGS) entry which is preliminary data.</text>
</comment>
<evidence type="ECO:0000313" key="1">
    <source>
        <dbReference type="EMBL" id="KAI8563260.1"/>
    </source>
</evidence>
<protein>
    <submittedName>
        <fullName evidence="1">Uncharacterized protein</fullName>
    </submittedName>
</protein>
<dbReference type="EMBL" id="CM046390">
    <property type="protein sequence ID" value="KAI8563260.1"/>
    <property type="molecule type" value="Genomic_DNA"/>
</dbReference>
<dbReference type="Proteomes" id="UP001062846">
    <property type="component" value="Chromosome 3"/>
</dbReference>
<gene>
    <name evidence="1" type="ORF">RHMOL_Rhmol03G0099000</name>
</gene>
<proteinExistence type="predicted"/>
<keyword evidence="2" id="KW-1185">Reference proteome</keyword>
<sequence>MAMASTTSAAASMLLSGSMSSANGLMIPNFLARTILPCSSSMATFSASAPFPTVTLDLTQN</sequence>
<name>A0ACC0PCN7_RHOML</name>